<feature type="transmembrane region" description="Helical" evidence="14">
    <location>
        <begin position="193"/>
        <end position="214"/>
    </location>
</feature>
<evidence type="ECO:0000313" key="19">
    <source>
        <dbReference type="Proteomes" id="UP000448867"/>
    </source>
</evidence>
<gene>
    <name evidence="18" type="ORF">GJU40_13260</name>
</gene>
<dbReference type="Gene3D" id="3.40.50.2300">
    <property type="match status" value="1"/>
</dbReference>
<evidence type="ECO:0000256" key="7">
    <source>
        <dbReference type="ARBA" id="ARBA00022741"/>
    </source>
</evidence>
<evidence type="ECO:0000256" key="8">
    <source>
        <dbReference type="ARBA" id="ARBA00022777"/>
    </source>
</evidence>
<keyword evidence="8" id="KW-0418">Kinase</keyword>
<dbReference type="CDD" id="cd00082">
    <property type="entry name" value="HisKA"/>
    <property type="match status" value="1"/>
</dbReference>
<dbReference type="Gene3D" id="3.30.450.20">
    <property type="entry name" value="PAS domain"/>
    <property type="match status" value="1"/>
</dbReference>
<name>A0A7X2J0C5_9BACI</name>
<evidence type="ECO:0000259" key="16">
    <source>
        <dbReference type="PROSITE" id="PS50110"/>
    </source>
</evidence>
<dbReference type="PROSITE" id="PS50109">
    <property type="entry name" value="HIS_KIN"/>
    <property type="match status" value="1"/>
</dbReference>
<dbReference type="InterPro" id="IPR011006">
    <property type="entry name" value="CheY-like_superfamily"/>
</dbReference>
<evidence type="ECO:0000256" key="14">
    <source>
        <dbReference type="SAM" id="Phobius"/>
    </source>
</evidence>
<keyword evidence="6" id="KW-0808">Transferase</keyword>
<dbReference type="FunFam" id="3.30.565.10:FF:000006">
    <property type="entry name" value="Sensor histidine kinase WalK"/>
    <property type="match status" value="1"/>
</dbReference>
<keyword evidence="19" id="KW-1185">Reference proteome</keyword>
<dbReference type="InterPro" id="IPR003661">
    <property type="entry name" value="HisK_dim/P_dom"/>
</dbReference>
<dbReference type="Pfam" id="PF00672">
    <property type="entry name" value="HAMP"/>
    <property type="match status" value="1"/>
</dbReference>
<evidence type="ECO:0000256" key="10">
    <source>
        <dbReference type="ARBA" id="ARBA00023012"/>
    </source>
</evidence>
<sequence>MNHYIKKSLARSFGLLALLIILLFSSVSFAFIWYQNAITAHYESVNDELNRKEHLVSDLEYSFNAAVSEFRAYFAYGSNGENRFYLTKGLEQQQNVLNNMEQLEVIAVNSADTLFLQDVKSFYQYYFNEIVPDSVDRFEAGDLEYVTEVAVKGNVSNNIRAFQNSLRQYRDTLENQLDRNYENYTDTTFISQLSFMITLGILLISLVVFVRILLRRIGGPLKELTAAAGSIANGEDFRLTEESTREDELGLLHNAFVKMGKSINEKEQDLSAQNEELFAQQDELQAQQAELEEVLEMMRERETQLKLRNELVHGISNTLNKQKILSSIIQTMSGIVKADRGMIATMDGKKDYAVFGISPAGAKQFLDHLEEGPVQRLLETKEAFTIKRRSEPGEKAYHEDEQQSEDLYIPVISSNQTVEAVMLFTRYSLPFQEQDIKEYSSLAKNASISLDKIKIFEQSEAERTMVQDILNTINEGVQLVDRNGRLIQVNEKVRTLVNSWNGAAINGQAYEEWTADLLASVSEPESLKAFLDSGVLSEDGAASENIVYRLESGKVIQVYSEPLFREGQKIGMVLVHRDITREYEVDQMKSEFVSTVSHELRTPLASVLGFTELMLHRELKPERQKKYLTTIYQEAKRLTSLINDFLDVQRMEAGKQTYEKRYYDVVPILNEVIDAQNVNASSHRIRLKEETSLTQVLGDSDKLRQVFNNLISNAVKYSPDGGEILISIFEKDGSLYINIADEGLGIPEESLDKLFTKFYRVDNSDRRRIGGTGLGLAIVKEIVKAHGGDISVYSKLGEGSTFSVTFPLVLQSFSAEEEAQEAEKTGANVVIVEDDSNLAKLLQTELEESGFLVKTYSSGKQALAAIGTEMPEAIVLDIMLQDHNLTGWEIIKYLKAASVTSSIPIFISSALDEKEKGLALGAEGYLIKPYQPSKLSKLIVQTLLNKDRDGQILIPSK</sequence>
<feature type="modified residue" description="4-aspartylphosphate" evidence="12">
    <location>
        <position position="877"/>
    </location>
</feature>
<dbReference type="SMART" id="SM00388">
    <property type="entry name" value="HisKA"/>
    <property type="match status" value="1"/>
</dbReference>
<dbReference type="SMART" id="SM00387">
    <property type="entry name" value="HATPase_c"/>
    <property type="match status" value="1"/>
</dbReference>
<reference evidence="18 19" key="1">
    <citation type="submission" date="2019-11" db="EMBL/GenBank/DDBJ databases">
        <title>Bacillus lacus genome.</title>
        <authorList>
            <person name="Allen C.J."/>
            <person name="Newman J.D."/>
        </authorList>
    </citation>
    <scope>NUCLEOTIDE SEQUENCE [LARGE SCALE GENOMIC DNA]</scope>
    <source>
        <strain evidence="18 19">KCTC 33946</strain>
    </source>
</reference>
<feature type="coiled-coil region" evidence="13">
    <location>
        <begin position="263"/>
        <end position="308"/>
    </location>
</feature>
<evidence type="ECO:0000256" key="11">
    <source>
        <dbReference type="ARBA" id="ARBA00023136"/>
    </source>
</evidence>
<dbReference type="SUPFAM" id="SSF158472">
    <property type="entry name" value="HAMP domain-like"/>
    <property type="match status" value="1"/>
</dbReference>
<dbReference type="Gene3D" id="6.10.340.10">
    <property type="match status" value="1"/>
</dbReference>
<dbReference type="GO" id="GO:0005524">
    <property type="term" value="F:ATP binding"/>
    <property type="evidence" value="ECO:0007669"/>
    <property type="project" value="UniProtKB-KW"/>
</dbReference>
<evidence type="ECO:0000256" key="9">
    <source>
        <dbReference type="ARBA" id="ARBA00022840"/>
    </source>
</evidence>
<evidence type="ECO:0000259" key="15">
    <source>
        <dbReference type="PROSITE" id="PS50109"/>
    </source>
</evidence>
<dbReference type="Gene3D" id="1.10.287.130">
    <property type="match status" value="1"/>
</dbReference>
<dbReference type="SUPFAM" id="SSF55785">
    <property type="entry name" value="PYP-like sensor domain (PAS domain)"/>
    <property type="match status" value="1"/>
</dbReference>
<evidence type="ECO:0000256" key="5">
    <source>
        <dbReference type="ARBA" id="ARBA00022553"/>
    </source>
</evidence>
<keyword evidence="5 12" id="KW-0597">Phosphoprotein</keyword>
<evidence type="ECO:0000256" key="12">
    <source>
        <dbReference type="PROSITE-ProRule" id="PRU00169"/>
    </source>
</evidence>
<dbReference type="InterPro" id="IPR036097">
    <property type="entry name" value="HisK_dim/P_sf"/>
</dbReference>
<dbReference type="InterPro" id="IPR005467">
    <property type="entry name" value="His_kinase_dom"/>
</dbReference>
<evidence type="ECO:0000259" key="17">
    <source>
        <dbReference type="PROSITE" id="PS50885"/>
    </source>
</evidence>
<comment type="subcellular location">
    <subcellularLocation>
        <location evidence="2">Cell membrane</location>
        <topology evidence="2">Multi-pass membrane protein</topology>
    </subcellularLocation>
</comment>
<keyword evidence="11 14" id="KW-0472">Membrane</keyword>
<proteinExistence type="predicted"/>
<dbReference type="Pfam" id="PF02518">
    <property type="entry name" value="HATPase_c"/>
    <property type="match status" value="1"/>
</dbReference>
<dbReference type="Pfam" id="PF00072">
    <property type="entry name" value="Response_reg"/>
    <property type="match status" value="1"/>
</dbReference>
<dbReference type="Gene3D" id="3.30.450.40">
    <property type="match status" value="1"/>
</dbReference>
<dbReference type="GO" id="GO:0005886">
    <property type="term" value="C:plasma membrane"/>
    <property type="evidence" value="ECO:0007669"/>
    <property type="project" value="UniProtKB-SubCell"/>
</dbReference>
<dbReference type="AlphaFoldDB" id="A0A7X2J0C5"/>
<dbReference type="Gene3D" id="3.30.565.10">
    <property type="entry name" value="Histidine kinase-like ATPase, C-terminal domain"/>
    <property type="match status" value="1"/>
</dbReference>
<dbReference type="PROSITE" id="PS50110">
    <property type="entry name" value="RESPONSE_REGULATORY"/>
    <property type="match status" value="1"/>
</dbReference>
<accession>A0A7X2J0C5</accession>
<dbReference type="InterPro" id="IPR035965">
    <property type="entry name" value="PAS-like_dom_sf"/>
</dbReference>
<keyword evidence="14" id="KW-0812">Transmembrane</keyword>
<dbReference type="SUPFAM" id="SSF47384">
    <property type="entry name" value="Homodimeric domain of signal transducing histidine kinase"/>
    <property type="match status" value="1"/>
</dbReference>
<dbReference type="PRINTS" id="PR00344">
    <property type="entry name" value="BCTRLSENSOR"/>
</dbReference>
<feature type="domain" description="Response regulatory" evidence="16">
    <location>
        <begin position="828"/>
        <end position="943"/>
    </location>
</feature>
<evidence type="ECO:0000256" key="3">
    <source>
        <dbReference type="ARBA" id="ARBA00012438"/>
    </source>
</evidence>
<comment type="catalytic activity">
    <reaction evidence="1">
        <text>ATP + protein L-histidine = ADP + protein N-phospho-L-histidine.</text>
        <dbReference type="EC" id="2.7.13.3"/>
    </reaction>
</comment>
<dbReference type="CDD" id="cd00075">
    <property type="entry name" value="HATPase"/>
    <property type="match status" value="1"/>
</dbReference>
<dbReference type="InterPro" id="IPR003660">
    <property type="entry name" value="HAMP_dom"/>
</dbReference>
<dbReference type="GO" id="GO:0009927">
    <property type="term" value="F:histidine phosphotransfer kinase activity"/>
    <property type="evidence" value="ECO:0007669"/>
    <property type="project" value="TreeGrafter"/>
</dbReference>
<evidence type="ECO:0000256" key="4">
    <source>
        <dbReference type="ARBA" id="ARBA00022475"/>
    </source>
</evidence>
<evidence type="ECO:0000256" key="6">
    <source>
        <dbReference type="ARBA" id="ARBA00022679"/>
    </source>
</evidence>
<dbReference type="SUPFAM" id="SSF55874">
    <property type="entry name" value="ATPase domain of HSP90 chaperone/DNA topoisomerase II/histidine kinase"/>
    <property type="match status" value="1"/>
</dbReference>
<dbReference type="SUPFAM" id="SSF52172">
    <property type="entry name" value="CheY-like"/>
    <property type="match status" value="1"/>
</dbReference>
<organism evidence="18 19">
    <name type="scientific">Metabacillus lacus</name>
    <dbReference type="NCBI Taxonomy" id="1983721"/>
    <lineage>
        <taxon>Bacteria</taxon>
        <taxon>Bacillati</taxon>
        <taxon>Bacillota</taxon>
        <taxon>Bacilli</taxon>
        <taxon>Bacillales</taxon>
        <taxon>Bacillaceae</taxon>
        <taxon>Metabacillus</taxon>
    </lineage>
</organism>
<dbReference type="InterPro" id="IPR004358">
    <property type="entry name" value="Sig_transdc_His_kin-like_C"/>
</dbReference>
<dbReference type="GO" id="GO:0000155">
    <property type="term" value="F:phosphorelay sensor kinase activity"/>
    <property type="evidence" value="ECO:0007669"/>
    <property type="project" value="InterPro"/>
</dbReference>
<keyword evidence="7" id="KW-0547">Nucleotide-binding</keyword>
<evidence type="ECO:0000256" key="13">
    <source>
        <dbReference type="SAM" id="Coils"/>
    </source>
</evidence>
<dbReference type="EC" id="2.7.13.3" evidence="3"/>
<dbReference type="SMART" id="SM00448">
    <property type="entry name" value="REC"/>
    <property type="match status" value="1"/>
</dbReference>
<dbReference type="InterPro" id="IPR001789">
    <property type="entry name" value="Sig_transdc_resp-reg_receiver"/>
</dbReference>
<dbReference type="SMART" id="SM00304">
    <property type="entry name" value="HAMP"/>
    <property type="match status" value="1"/>
</dbReference>
<keyword evidence="4" id="KW-1003">Cell membrane</keyword>
<feature type="domain" description="HAMP" evidence="17">
    <location>
        <begin position="215"/>
        <end position="268"/>
    </location>
</feature>
<keyword evidence="10" id="KW-0902">Two-component regulatory system</keyword>
<dbReference type="EMBL" id="WKKI01000027">
    <property type="protein sequence ID" value="MRX73111.1"/>
    <property type="molecule type" value="Genomic_DNA"/>
</dbReference>
<dbReference type="SUPFAM" id="SSF55781">
    <property type="entry name" value="GAF domain-like"/>
    <property type="match status" value="1"/>
</dbReference>
<dbReference type="PROSITE" id="PS50885">
    <property type="entry name" value="HAMP"/>
    <property type="match status" value="1"/>
</dbReference>
<comment type="caution">
    <text evidence="18">The sequence shown here is derived from an EMBL/GenBank/DDBJ whole genome shotgun (WGS) entry which is preliminary data.</text>
</comment>
<dbReference type="CDD" id="cd17574">
    <property type="entry name" value="REC_OmpR"/>
    <property type="match status" value="1"/>
</dbReference>
<dbReference type="Proteomes" id="UP000448867">
    <property type="component" value="Unassembled WGS sequence"/>
</dbReference>
<evidence type="ECO:0000313" key="18">
    <source>
        <dbReference type="EMBL" id="MRX73111.1"/>
    </source>
</evidence>
<keyword evidence="14" id="KW-1133">Transmembrane helix</keyword>
<evidence type="ECO:0000256" key="1">
    <source>
        <dbReference type="ARBA" id="ARBA00000085"/>
    </source>
</evidence>
<dbReference type="PANTHER" id="PTHR43047">
    <property type="entry name" value="TWO-COMPONENT HISTIDINE PROTEIN KINASE"/>
    <property type="match status" value="1"/>
</dbReference>
<dbReference type="InterPro" id="IPR003594">
    <property type="entry name" value="HATPase_dom"/>
</dbReference>
<dbReference type="Pfam" id="PF00512">
    <property type="entry name" value="HisKA"/>
    <property type="match status" value="1"/>
</dbReference>
<evidence type="ECO:0000256" key="2">
    <source>
        <dbReference type="ARBA" id="ARBA00004651"/>
    </source>
</evidence>
<dbReference type="CDD" id="cd06225">
    <property type="entry name" value="HAMP"/>
    <property type="match status" value="1"/>
</dbReference>
<dbReference type="FunFam" id="1.10.287.130:FF:000001">
    <property type="entry name" value="Two-component sensor histidine kinase"/>
    <property type="match status" value="1"/>
</dbReference>
<protein>
    <recommendedName>
        <fullName evidence="3">histidine kinase</fullName>
        <ecNumber evidence="3">2.7.13.3</ecNumber>
    </recommendedName>
</protein>
<dbReference type="PANTHER" id="PTHR43047:SF72">
    <property type="entry name" value="OSMOSENSING HISTIDINE PROTEIN KINASE SLN1"/>
    <property type="match status" value="1"/>
</dbReference>
<keyword evidence="13" id="KW-0175">Coiled coil</keyword>
<keyword evidence="9" id="KW-0067">ATP-binding</keyword>
<dbReference type="InterPro" id="IPR036890">
    <property type="entry name" value="HATPase_C_sf"/>
</dbReference>
<feature type="domain" description="Histidine kinase" evidence="15">
    <location>
        <begin position="595"/>
        <end position="810"/>
    </location>
</feature>
<dbReference type="InterPro" id="IPR029016">
    <property type="entry name" value="GAF-like_dom_sf"/>
</dbReference>